<name>A0AAG5D310_ANOAO</name>
<reference evidence="2" key="1">
    <citation type="submission" date="2021-09" db="EMBL/GenBank/DDBJ databases">
        <authorList>
            <consortium name="Infravec"/>
            <person name="Campbell I L."/>
            <person name="Maslen G."/>
            <person name="Yates A."/>
        </authorList>
    </citation>
    <scope>NUCLEOTIDE SEQUENCE [LARGE SCALE GENOMIC DNA]</scope>
    <source>
        <strain evidence="2">Infravec2 EBRE</strain>
    </source>
</reference>
<dbReference type="AlphaFoldDB" id="A0AAG5D310"/>
<accession>A0AAG5D310</accession>
<dbReference type="Proteomes" id="UP000075880">
    <property type="component" value="Unassembled WGS sequence"/>
</dbReference>
<proteinExistence type="predicted"/>
<dbReference type="EnsemblMetazoa" id="ENSAATROPT006146">
    <property type="protein sequence ID" value="ENSAATROPP005596"/>
    <property type="gene ID" value="ENSAATROPG004974"/>
</dbReference>
<keyword evidence="2" id="KW-1185">Reference proteome</keyword>
<dbReference type="EnsemblMetazoa" id="ENSAATROPT006148">
    <property type="protein sequence ID" value="ENSAATROPP005598"/>
    <property type="gene ID" value="ENSAATROPG004974"/>
</dbReference>
<evidence type="ECO:0000313" key="2">
    <source>
        <dbReference type="Proteomes" id="UP000075880"/>
    </source>
</evidence>
<reference evidence="1" key="2">
    <citation type="submission" date="2024-04" db="UniProtKB">
        <authorList>
            <consortium name="EnsemblMetazoa"/>
        </authorList>
    </citation>
    <scope>IDENTIFICATION</scope>
    <source>
        <strain evidence="1">EBRO</strain>
    </source>
</reference>
<protein>
    <submittedName>
        <fullName evidence="1">Uncharacterized protein</fullName>
    </submittedName>
</protein>
<sequence>MSRDFSEGGLLPLAADAGRESSFTPTLRSAGFSDDVASCCADDGREISPVLAGESGRENCIACSACSSAKSKEADSLR</sequence>
<organism evidence="1 2">
    <name type="scientific">Anopheles atroparvus</name>
    <name type="common">European mosquito</name>
    <dbReference type="NCBI Taxonomy" id="41427"/>
    <lineage>
        <taxon>Eukaryota</taxon>
        <taxon>Metazoa</taxon>
        <taxon>Ecdysozoa</taxon>
        <taxon>Arthropoda</taxon>
        <taxon>Hexapoda</taxon>
        <taxon>Insecta</taxon>
        <taxon>Pterygota</taxon>
        <taxon>Neoptera</taxon>
        <taxon>Endopterygota</taxon>
        <taxon>Diptera</taxon>
        <taxon>Nematocera</taxon>
        <taxon>Culicoidea</taxon>
        <taxon>Culicidae</taxon>
        <taxon>Anophelinae</taxon>
        <taxon>Anopheles</taxon>
    </lineage>
</organism>
<evidence type="ECO:0000313" key="1">
    <source>
        <dbReference type="EnsemblMetazoa" id="ENSAATROPP005596"/>
    </source>
</evidence>